<name>A0A831KB57_9GAMM</name>
<comment type="caution">
    <text evidence="2">The sequence shown here is derived from an EMBL/GenBank/DDBJ whole genome shotgun (WGS) entry which is preliminary data.</text>
</comment>
<organism evidence="2">
    <name type="scientific">Thiolapillus brandeum</name>
    <dbReference type="NCBI Taxonomy" id="1076588"/>
    <lineage>
        <taxon>Bacteria</taxon>
        <taxon>Pseudomonadati</taxon>
        <taxon>Pseudomonadota</taxon>
        <taxon>Gammaproteobacteria</taxon>
        <taxon>Chromatiales</taxon>
        <taxon>Sedimenticolaceae</taxon>
        <taxon>Thiolapillus</taxon>
    </lineage>
</organism>
<reference evidence="2" key="1">
    <citation type="journal article" date="2020" name="mSystems">
        <title>Genome- and Community-Level Interaction Insights into Carbon Utilization and Element Cycling Functions of Hydrothermarchaeota in Hydrothermal Sediment.</title>
        <authorList>
            <person name="Zhou Z."/>
            <person name="Liu Y."/>
            <person name="Xu W."/>
            <person name="Pan J."/>
            <person name="Luo Z.H."/>
            <person name="Li M."/>
        </authorList>
    </citation>
    <scope>NUCLEOTIDE SEQUENCE [LARGE SCALE GENOMIC DNA]</scope>
    <source>
        <strain evidence="2">HyVt-26</strain>
    </source>
</reference>
<feature type="chain" id="PRO_5032427220" evidence="1">
    <location>
        <begin position="23"/>
        <end position="172"/>
    </location>
</feature>
<keyword evidence="1" id="KW-0732">Signal</keyword>
<sequence length="172" mass="19315">MNKMIISLAAASLLMADILVQAEEAPFLGKTPLVLCEYMDDMGMPGSSKYREQGDGSWACNSTRKKLPQGEPAAASDLQYRVLGSVSEPRKQILELRMRSYRAPQGVLNVFSRYVDILLKKTLNSQLSEEMYKAIMAPHDGKWQLDGHVVQLSKLRSKGAVYDLRFTLEYLP</sequence>
<evidence type="ECO:0000313" key="2">
    <source>
        <dbReference type="EMBL" id="HDK37663.1"/>
    </source>
</evidence>
<gene>
    <name evidence="2" type="ORF">ENG92_01415</name>
</gene>
<dbReference type="AlphaFoldDB" id="A0A831KB57"/>
<accession>A0A831KB57</accession>
<protein>
    <submittedName>
        <fullName evidence="2">Uncharacterized protein</fullName>
    </submittedName>
</protein>
<dbReference type="Proteomes" id="UP000885822">
    <property type="component" value="Unassembled WGS sequence"/>
</dbReference>
<feature type="signal peptide" evidence="1">
    <location>
        <begin position="1"/>
        <end position="22"/>
    </location>
</feature>
<evidence type="ECO:0000256" key="1">
    <source>
        <dbReference type="SAM" id="SignalP"/>
    </source>
</evidence>
<proteinExistence type="predicted"/>
<dbReference type="EMBL" id="DRCV01000062">
    <property type="protein sequence ID" value="HDK37663.1"/>
    <property type="molecule type" value="Genomic_DNA"/>
</dbReference>